<comment type="caution">
    <text evidence="2">The sequence shown here is derived from an EMBL/GenBank/DDBJ whole genome shotgun (WGS) entry which is preliminary data.</text>
</comment>
<sequence>MTPPAGAADPFQTDGMPTDRELNPHLKLTQRGEAPATPNPGYARITETPTPHVVIPRHRLFANSSQRQLAAALMEPDIYVILIPYGGGRSFNARVPNFGESVRTLLDTFLFGTQTEPEDMDIVKILPASEQEPRVGESLSFQQPWGWLLRCGRDLRRWLLWMERISAGINKTFSIYPLNYFEDSWKIATLSADIITPNTSHARALEILGNVKKTCWANTQFKKYVVDMSRKNKSNLSPQEALVQATSSWELVPADHKDHLGKLTRVYILTGRPLSTDDKERQTWVALINSVDTVWVGVHKIDMKTYQNRISCTWCKSDLHCAHACPVAKVEDWYGPDPASAEPEPAVGGRRVDEEALQEDSEAQEAIWGTVSRGKKRNSRGDNSRGRGGGRVGRGRTRG</sequence>
<name>A0A550CWH6_9AGAR</name>
<accession>A0A550CWH6</accession>
<evidence type="ECO:0000313" key="2">
    <source>
        <dbReference type="EMBL" id="TRM69145.1"/>
    </source>
</evidence>
<feature type="region of interest" description="Disordered" evidence="1">
    <location>
        <begin position="1"/>
        <end position="22"/>
    </location>
</feature>
<dbReference type="Proteomes" id="UP000320762">
    <property type="component" value="Unassembled WGS sequence"/>
</dbReference>
<dbReference type="OrthoDB" id="2755229at2759"/>
<protein>
    <submittedName>
        <fullName evidence="2">Uncharacterized protein</fullName>
    </submittedName>
</protein>
<dbReference type="STRING" id="97359.A0A550CWH6"/>
<proteinExistence type="predicted"/>
<organism evidence="2 3">
    <name type="scientific">Schizophyllum amplum</name>
    <dbReference type="NCBI Taxonomy" id="97359"/>
    <lineage>
        <taxon>Eukaryota</taxon>
        <taxon>Fungi</taxon>
        <taxon>Dikarya</taxon>
        <taxon>Basidiomycota</taxon>
        <taxon>Agaricomycotina</taxon>
        <taxon>Agaricomycetes</taxon>
        <taxon>Agaricomycetidae</taxon>
        <taxon>Agaricales</taxon>
        <taxon>Schizophyllaceae</taxon>
        <taxon>Schizophyllum</taxon>
    </lineage>
</organism>
<feature type="region of interest" description="Disordered" evidence="1">
    <location>
        <begin position="336"/>
        <end position="399"/>
    </location>
</feature>
<keyword evidence="3" id="KW-1185">Reference proteome</keyword>
<evidence type="ECO:0000256" key="1">
    <source>
        <dbReference type="SAM" id="MobiDB-lite"/>
    </source>
</evidence>
<evidence type="ECO:0000313" key="3">
    <source>
        <dbReference type="Proteomes" id="UP000320762"/>
    </source>
</evidence>
<dbReference type="AlphaFoldDB" id="A0A550CWH6"/>
<gene>
    <name evidence="2" type="ORF">BD626DRAFT_6585</name>
</gene>
<dbReference type="EMBL" id="VDMD01000001">
    <property type="protein sequence ID" value="TRM69145.1"/>
    <property type="molecule type" value="Genomic_DNA"/>
</dbReference>
<reference evidence="2 3" key="1">
    <citation type="journal article" date="2019" name="New Phytol.">
        <title>Comparative genomics reveals unique wood-decay strategies and fruiting body development in the Schizophyllaceae.</title>
        <authorList>
            <person name="Almasi E."/>
            <person name="Sahu N."/>
            <person name="Krizsan K."/>
            <person name="Balint B."/>
            <person name="Kovacs G.M."/>
            <person name="Kiss B."/>
            <person name="Cseklye J."/>
            <person name="Drula E."/>
            <person name="Henrissat B."/>
            <person name="Nagy I."/>
            <person name="Chovatia M."/>
            <person name="Adam C."/>
            <person name="LaButti K."/>
            <person name="Lipzen A."/>
            <person name="Riley R."/>
            <person name="Grigoriev I.V."/>
            <person name="Nagy L.G."/>
        </authorList>
    </citation>
    <scope>NUCLEOTIDE SEQUENCE [LARGE SCALE GENOMIC DNA]</scope>
    <source>
        <strain evidence="2 3">NL-1724</strain>
    </source>
</reference>